<dbReference type="PROSITE" id="PS51192">
    <property type="entry name" value="HELICASE_ATP_BIND_1"/>
    <property type="match status" value="1"/>
</dbReference>
<evidence type="ECO:0000313" key="9">
    <source>
        <dbReference type="EMBL" id="CAH0041021.1"/>
    </source>
</evidence>
<evidence type="ECO:0000259" key="6">
    <source>
        <dbReference type="PROSITE" id="PS50089"/>
    </source>
</evidence>
<dbReference type="InterPro" id="IPR001650">
    <property type="entry name" value="Helicase_C-like"/>
</dbReference>
<organism evidence="9 10">
    <name type="scientific">Clonostachys rhizophaga</name>
    <dbReference type="NCBI Taxonomy" id="160324"/>
    <lineage>
        <taxon>Eukaryota</taxon>
        <taxon>Fungi</taxon>
        <taxon>Dikarya</taxon>
        <taxon>Ascomycota</taxon>
        <taxon>Pezizomycotina</taxon>
        <taxon>Sordariomycetes</taxon>
        <taxon>Hypocreomycetidae</taxon>
        <taxon>Hypocreales</taxon>
        <taxon>Bionectriaceae</taxon>
        <taxon>Clonostachys</taxon>
    </lineage>
</organism>
<dbReference type="CDD" id="cd18008">
    <property type="entry name" value="DEXDc_SHPRH-like"/>
    <property type="match status" value="1"/>
</dbReference>
<feature type="domain" description="RING-type" evidence="6">
    <location>
        <begin position="579"/>
        <end position="628"/>
    </location>
</feature>
<evidence type="ECO:0000256" key="2">
    <source>
        <dbReference type="ARBA" id="ARBA00022801"/>
    </source>
</evidence>
<dbReference type="Pfam" id="PF00271">
    <property type="entry name" value="Helicase_C"/>
    <property type="match status" value="1"/>
</dbReference>
<keyword evidence="2" id="KW-0378">Hydrolase</keyword>
<gene>
    <name evidence="9" type="ORF">CRHIZ90672A_00008922</name>
</gene>
<dbReference type="Proteomes" id="UP000696573">
    <property type="component" value="Unassembled WGS sequence"/>
</dbReference>
<sequence length="852" mass="95631">MADDVDMAERDPRLKRRADGGNSDTKSPLKRLRPEPCEPPVVIVIDSSSESEDADCQLPEPKSDPQYDACFGILLVTAVSAFKGKEDMKHAAVSVEPGVNMLKLSFQETGGYAGLVKSEILAALLLRNTVKFRATIFDPGAEKKIIIGKFHSKFALPRDCELRLAVYGSMADSETIGTALGDAGLYLHHPLTSDLDRGMSYHNPHFLLRPGSEMPNLEVLDLGNGDQTPQDPRSENCVIDEYSKAVYMRLFEKATYEDTFNQVSSSPRLKSTLKRYRSKITGLRTDAPAIFRGGILADEMGLGKTIAILSLVCGSLDAQAQVVDSGTGGEGFGPTLIITPKSKRSFNALQKYNIVFTTYGTMRRDWTEKGPIYSGSWYRVVLDEAHHIRSRASQTNKAASAVDSSRRWCVTGTPIQNSLDDLGALINFLRVPKFLDKREFDKWITRPCKSDHPDSLRRLEVLIKATSLRRTKLSANLALKLPKKVEKVEWVSLTPEDRELYTFFEKKAAKIAAGLYQKNTKASTTPAEKETNILSLINFLRLICNGGEKLLLNSAVAAWQSRSEESISWEMMKDSESKCELCHCSIAETDTQFAENIEFLCLHIICWKCRNNQEDEDVNETKSLCPTCLGSGTNEKSRFMNSDGVSLKLRLLLENIRREQKTGENDRCSPIKRKEKVTREISVVFSSWTKMLDLAQHVLSTANFKIQRIDGRKTLQARQKAIHEFNEDPECTVLLASIGSAGEGVCAELLTLFGIRIDLTVANNVHLLEPSWNPMAEAQAVDRIHRISQQRDVFITRYLIRDSIEGYIQWIQQDKIRLIERSLDSETSHSEAVEHRIEVHDCLTYKYLILSS</sequence>
<evidence type="ECO:0000259" key="7">
    <source>
        <dbReference type="PROSITE" id="PS51192"/>
    </source>
</evidence>
<dbReference type="GO" id="GO:0006281">
    <property type="term" value="P:DNA repair"/>
    <property type="evidence" value="ECO:0007669"/>
    <property type="project" value="TreeGrafter"/>
</dbReference>
<evidence type="ECO:0000256" key="5">
    <source>
        <dbReference type="SAM" id="MobiDB-lite"/>
    </source>
</evidence>
<keyword evidence="4" id="KW-0479">Metal-binding</keyword>
<dbReference type="SMART" id="SM00490">
    <property type="entry name" value="HELICc"/>
    <property type="match status" value="1"/>
</dbReference>
<dbReference type="InterPro" id="IPR014001">
    <property type="entry name" value="Helicase_ATP-bd"/>
</dbReference>
<feature type="region of interest" description="Disordered" evidence="5">
    <location>
        <begin position="1"/>
        <end position="40"/>
    </location>
</feature>
<dbReference type="OrthoDB" id="448448at2759"/>
<dbReference type="InterPro" id="IPR049730">
    <property type="entry name" value="SNF2/RAD54-like_C"/>
</dbReference>
<dbReference type="Pfam" id="PF00176">
    <property type="entry name" value="SNF2-rel_dom"/>
    <property type="match status" value="2"/>
</dbReference>
<keyword evidence="4" id="KW-0862">Zinc</keyword>
<dbReference type="GO" id="GO:0005524">
    <property type="term" value="F:ATP binding"/>
    <property type="evidence" value="ECO:0007669"/>
    <property type="project" value="UniProtKB-KW"/>
</dbReference>
<dbReference type="PROSITE" id="PS51194">
    <property type="entry name" value="HELICASE_CTER"/>
    <property type="match status" value="1"/>
</dbReference>
<keyword evidence="4" id="KW-0863">Zinc-finger</keyword>
<dbReference type="InterPro" id="IPR027417">
    <property type="entry name" value="P-loop_NTPase"/>
</dbReference>
<keyword evidence="1" id="KW-0547">Nucleotide-binding</keyword>
<protein>
    <submittedName>
        <fullName evidence="9">Uncharacterized protein</fullName>
    </submittedName>
</protein>
<evidence type="ECO:0000313" key="10">
    <source>
        <dbReference type="Proteomes" id="UP000696573"/>
    </source>
</evidence>
<dbReference type="GO" id="GO:0008270">
    <property type="term" value="F:zinc ion binding"/>
    <property type="evidence" value="ECO:0007669"/>
    <property type="project" value="UniProtKB-KW"/>
</dbReference>
<comment type="caution">
    <text evidence="9">The sequence shown here is derived from an EMBL/GenBank/DDBJ whole genome shotgun (WGS) entry which is preliminary data.</text>
</comment>
<dbReference type="Gene3D" id="3.40.50.10810">
    <property type="entry name" value="Tandem AAA-ATPase domain"/>
    <property type="match status" value="2"/>
</dbReference>
<dbReference type="InterPro" id="IPR050628">
    <property type="entry name" value="SNF2_RAD54_helicase_TF"/>
</dbReference>
<dbReference type="Gene3D" id="3.40.50.300">
    <property type="entry name" value="P-loop containing nucleotide triphosphate hydrolases"/>
    <property type="match status" value="1"/>
</dbReference>
<dbReference type="InterPro" id="IPR001841">
    <property type="entry name" value="Znf_RING"/>
</dbReference>
<dbReference type="GO" id="GO:0008094">
    <property type="term" value="F:ATP-dependent activity, acting on DNA"/>
    <property type="evidence" value="ECO:0007669"/>
    <property type="project" value="TreeGrafter"/>
</dbReference>
<dbReference type="GO" id="GO:0005634">
    <property type="term" value="C:nucleus"/>
    <property type="evidence" value="ECO:0007669"/>
    <property type="project" value="TreeGrafter"/>
</dbReference>
<dbReference type="PROSITE" id="PS50089">
    <property type="entry name" value="ZF_RING_2"/>
    <property type="match status" value="1"/>
</dbReference>
<evidence type="ECO:0000259" key="8">
    <source>
        <dbReference type="PROSITE" id="PS51194"/>
    </source>
</evidence>
<dbReference type="CDD" id="cd18793">
    <property type="entry name" value="SF2_C_SNF"/>
    <property type="match status" value="1"/>
</dbReference>
<evidence type="ECO:0000256" key="1">
    <source>
        <dbReference type="ARBA" id="ARBA00022741"/>
    </source>
</evidence>
<accession>A0A9N9W363</accession>
<dbReference type="GO" id="GO:0016787">
    <property type="term" value="F:hydrolase activity"/>
    <property type="evidence" value="ECO:0007669"/>
    <property type="project" value="UniProtKB-KW"/>
</dbReference>
<dbReference type="PANTHER" id="PTHR45626">
    <property type="entry name" value="TRANSCRIPTION TERMINATION FACTOR 2-RELATED"/>
    <property type="match status" value="1"/>
</dbReference>
<dbReference type="InterPro" id="IPR000330">
    <property type="entry name" value="SNF2_N"/>
</dbReference>
<evidence type="ECO:0000256" key="3">
    <source>
        <dbReference type="ARBA" id="ARBA00022840"/>
    </source>
</evidence>
<keyword evidence="3" id="KW-0067">ATP-binding</keyword>
<feature type="domain" description="Helicase ATP-binding" evidence="7">
    <location>
        <begin position="285"/>
        <end position="432"/>
    </location>
</feature>
<evidence type="ECO:0000256" key="4">
    <source>
        <dbReference type="PROSITE-ProRule" id="PRU00175"/>
    </source>
</evidence>
<proteinExistence type="predicted"/>
<keyword evidence="10" id="KW-1185">Reference proteome</keyword>
<feature type="domain" description="Helicase C-terminal" evidence="8">
    <location>
        <begin position="648"/>
        <end position="834"/>
    </location>
</feature>
<dbReference type="AlphaFoldDB" id="A0A9N9W363"/>
<dbReference type="EMBL" id="CABFNQ020000763">
    <property type="protein sequence ID" value="CAH0041021.1"/>
    <property type="molecule type" value="Genomic_DNA"/>
</dbReference>
<name>A0A9N9W363_9HYPO</name>
<dbReference type="SMART" id="SM00487">
    <property type="entry name" value="DEXDc"/>
    <property type="match status" value="1"/>
</dbReference>
<dbReference type="SUPFAM" id="SSF52540">
    <property type="entry name" value="P-loop containing nucleoside triphosphate hydrolases"/>
    <property type="match status" value="2"/>
</dbReference>
<reference evidence="9" key="1">
    <citation type="submission" date="2021-10" db="EMBL/GenBank/DDBJ databases">
        <authorList>
            <person name="Piombo E."/>
        </authorList>
    </citation>
    <scope>NUCLEOTIDE SEQUENCE</scope>
</reference>
<dbReference type="InterPro" id="IPR038718">
    <property type="entry name" value="SNF2-like_sf"/>
</dbReference>